<evidence type="ECO:0000256" key="1">
    <source>
        <dbReference type="SAM" id="Phobius"/>
    </source>
</evidence>
<organism evidence="2 3">
    <name type="scientific">Leptospira yanagawae</name>
    <dbReference type="NCBI Taxonomy" id="293069"/>
    <lineage>
        <taxon>Bacteria</taxon>
        <taxon>Pseudomonadati</taxon>
        <taxon>Spirochaetota</taxon>
        <taxon>Spirochaetia</taxon>
        <taxon>Leptospirales</taxon>
        <taxon>Leptospiraceae</taxon>
        <taxon>Leptospira</taxon>
    </lineage>
</organism>
<name>A0ABY2M3L5_9LEPT</name>
<dbReference type="SUPFAM" id="SSF55961">
    <property type="entry name" value="Bet v1-like"/>
    <property type="match status" value="1"/>
</dbReference>
<dbReference type="Gene3D" id="3.30.530.20">
    <property type="match status" value="1"/>
</dbReference>
<reference evidence="3" key="1">
    <citation type="journal article" date="2019" name="PLoS Negl. Trop. Dis.">
        <title>Revisiting the worldwide diversity of Leptospira species in the environment.</title>
        <authorList>
            <person name="Vincent A.T."/>
            <person name="Schiettekatte O."/>
            <person name="Bourhy P."/>
            <person name="Veyrier F.J."/>
            <person name="Picardeau M."/>
        </authorList>
    </citation>
    <scope>NUCLEOTIDE SEQUENCE [LARGE SCALE GENOMIC DNA]</scope>
    <source>
        <strain evidence="3">201800272</strain>
    </source>
</reference>
<accession>A0ABY2M3L5</accession>
<protein>
    <recommendedName>
        <fullName evidence="4">SRPBCC family protein</fullName>
    </recommendedName>
</protein>
<dbReference type="Proteomes" id="UP000298200">
    <property type="component" value="Unassembled WGS sequence"/>
</dbReference>
<dbReference type="InterPro" id="IPR023393">
    <property type="entry name" value="START-like_dom_sf"/>
</dbReference>
<proteinExistence type="predicted"/>
<keyword evidence="1" id="KW-0812">Transmembrane</keyword>
<evidence type="ECO:0000313" key="3">
    <source>
        <dbReference type="Proteomes" id="UP000298200"/>
    </source>
</evidence>
<dbReference type="EMBL" id="RQFU01000005">
    <property type="protein sequence ID" value="TGL23783.1"/>
    <property type="molecule type" value="Genomic_DNA"/>
</dbReference>
<evidence type="ECO:0000313" key="2">
    <source>
        <dbReference type="EMBL" id="TGL23783.1"/>
    </source>
</evidence>
<evidence type="ECO:0008006" key="4">
    <source>
        <dbReference type="Google" id="ProtNLM"/>
    </source>
</evidence>
<sequence length="174" mass="21126">MKPIYWIFIVLVLTFIFWGLYQLPKKRVLRKEYYFDKELTVVWKQIRDIVGQKKWRTDISEVEILSKEPEIWKETSNNGYQTVFQTIEISEPEKWVIQVKEPKYIHATWKGMLFKKEKGTIVIFEESIEINSFPYRILSYLFFDLEKLMSTYLKDLCNILEENWDEGKVKSTME</sequence>
<keyword evidence="3" id="KW-1185">Reference proteome</keyword>
<gene>
    <name evidence="2" type="ORF">EHQ46_01250</name>
</gene>
<comment type="caution">
    <text evidence="2">The sequence shown here is derived from an EMBL/GenBank/DDBJ whole genome shotgun (WGS) entry which is preliminary data.</text>
</comment>
<dbReference type="RefSeq" id="WP_135632877.1">
    <property type="nucleotide sequence ID" value="NZ_RQFU01000005.1"/>
</dbReference>
<keyword evidence="1" id="KW-0472">Membrane</keyword>
<feature type="transmembrane region" description="Helical" evidence="1">
    <location>
        <begin position="6"/>
        <end position="23"/>
    </location>
</feature>
<keyword evidence="1" id="KW-1133">Transmembrane helix</keyword>